<name>A0A1G8R5V3_ANEMI</name>
<evidence type="ECO:0000313" key="1">
    <source>
        <dbReference type="EMBL" id="SDJ12374.1"/>
    </source>
</evidence>
<dbReference type="Proteomes" id="UP000182836">
    <property type="component" value="Unassembled WGS sequence"/>
</dbReference>
<organism evidence="1 2">
    <name type="scientific">Aneurinibacillus migulanus</name>
    <name type="common">Bacillus migulanus</name>
    <dbReference type="NCBI Taxonomy" id="47500"/>
    <lineage>
        <taxon>Bacteria</taxon>
        <taxon>Bacillati</taxon>
        <taxon>Bacillota</taxon>
        <taxon>Bacilli</taxon>
        <taxon>Bacillales</taxon>
        <taxon>Paenibacillaceae</taxon>
        <taxon>Aneurinibacillus group</taxon>
        <taxon>Aneurinibacillus</taxon>
    </lineage>
</organism>
<evidence type="ECO:0000313" key="2">
    <source>
        <dbReference type="Proteomes" id="UP000182836"/>
    </source>
</evidence>
<dbReference type="AlphaFoldDB" id="A0A1G8R5V3"/>
<accession>A0A1G8R5V3</accession>
<dbReference type="EMBL" id="FNED01000012">
    <property type="protein sequence ID" value="SDJ12374.1"/>
    <property type="molecule type" value="Genomic_DNA"/>
</dbReference>
<proteinExistence type="predicted"/>
<gene>
    <name evidence="1" type="ORF">SAMN04487909_11264</name>
</gene>
<reference evidence="1 2" key="1">
    <citation type="submission" date="2016-10" db="EMBL/GenBank/DDBJ databases">
        <authorList>
            <person name="de Groot N.N."/>
        </authorList>
    </citation>
    <scope>NUCLEOTIDE SEQUENCE [LARGE SCALE GENOMIC DNA]</scope>
    <source>
        <strain evidence="1 2">DSM 2895</strain>
    </source>
</reference>
<protein>
    <submittedName>
        <fullName evidence="1">Uncharacterized protein</fullName>
    </submittedName>
</protein>
<sequence>MTPGNRYVFIYGANSSRIFILKDKGARALTELRDLLLSGGLFYYWKLVKLEGDDCDE</sequence>